<dbReference type="HAMAP" id="MF_00659">
    <property type="entry name" value="UPF0250"/>
    <property type="match status" value="1"/>
</dbReference>
<dbReference type="InterPro" id="IPR007454">
    <property type="entry name" value="UPF0250_YbeD-like"/>
</dbReference>
<comment type="caution">
    <text evidence="3">The sequence shown here is derived from an EMBL/GenBank/DDBJ whole genome shotgun (WGS) entry which is preliminary data.</text>
</comment>
<dbReference type="Gene3D" id="3.30.70.260">
    <property type="match status" value="1"/>
</dbReference>
<reference evidence="3 4" key="1">
    <citation type="journal article" date="2014" name="ISME J.">
        <title>Candidatus Competibacter-lineage genomes retrieved from metagenomes reveal functional metabolic diversity.</title>
        <authorList>
            <person name="McIlroy S.J."/>
            <person name="Albertsen M."/>
            <person name="Andresen E.K."/>
            <person name="Saunders A.M."/>
            <person name="Kristiansen R."/>
            <person name="Stokholm-Bjerregaard M."/>
            <person name="Nielsen K.L."/>
            <person name="Nielsen P.H."/>
        </authorList>
    </citation>
    <scope>NUCLEOTIDE SEQUENCE [LARGE SCALE GENOMIC DNA]</scope>
    <source>
        <strain evidence="3 4">Run_B_J11</strain>
    </source>
</reference>
<evidence type="ECO:0000313" key="3">
    <source>
        <dbReference type="EMBL" id="CDH45016.1"/>
    </source>
</evidence>
<dbReference type="EMBL" id="CBTK010000113">
    <property type="protein sequence ID" value="CDH45016.1"/>
    <property type="molecule type" value="Genomic_DNA"/>
</dbReference>
<dbReference type="AlphaFoldDB" id="A0A7U7J3W6"/>
<dbReference type="RefSeq" id="WP_034432229.1">
    <property type="nucleotide sequence ID" value="NZ_CBTK010000113.1"/>
</dbReference>
<dbReference type="Pfam" id="PF04359">
    <property type="entry name" value="DUF493"/>
    <property type="match status" value="1"/>
</dbReference>
<gene>
    <name evidence="3" type="primary">ybeD</name>
    <name evidence="3" type="ORF">BN874_200086</name>
</gene>
<dbReference type="SUPFAM" id="SSF117991">
    <property type="entry name" value="YbeD/HP0495-like"/>
    <property type="match status" value="1"/>
</dbReference>
<dbReference type="PANTHER" id="PTHR38036:SF1">
    <property type="entry name" value="UPF0250 PROTEIN YBED"/>
    <property type="match status" value="1"/>
</dbReference>
<organism evidence="3 4">
    <name type="scientific">Candidatus Contendobacter odensis Run_B_J11</name>
    <dbReference type="NCBI Taxonomy" id="1400861"/>
    <lineage>
        <taxon>Bacteria</taxon>
        <taxon>Pseudomonadati</taxon>
        <taxon>Pseudomonadota</taxon>
        <taxon>Gammaproteobacteria</taxon>
        <taxon>Candidatus Competibacteraceae</taxon>
        <taxon>Candidatus Contendibacter</taxon>
    </lineage>
</organism>
<evidence type="ECO:0000256" key="1">
    <source>
        <dbReference type="ARBA" id="ARBA00008460"/>
    </source>
</evidence>
<keyword evidence="4" id="KW-1185">Reference proteome</keyword>
<protein>
    <recommendedName>
        <fullName evidence="2">UPF0250 protein BN874_200086</fullName>
    </recommendedName>
</protein>
<dbReference type="GO" id="GO:0005829">
    <property type="term" value="C:cytosol"/>
    <property type="evidence" value="ECO:0007669"/>
    <property type="project" value="TreeGrafter"/>
</dbReference>
<proteinExistence type="inferred from homology"/>
<evidence type="ECO:0000313" key="4">
    <source>
        <dbReference type="Proteomes" id="UP000019184"/>
    </source>
</evidence>
<dbReference type="OrthoDB" id="9793424at2"/>
<name>A0A7U7J3W6_9GAMM</name>
<dbReference type="PANTHER" id="PTHR38036">
    <property type="entry name" value="UPF0250 PROTEIN YBED"/>
    <property type="match status" value="1"/>
</dbReference>
<comment type="similarity">
    <text evidence="1 2">Belongs to the UPF0250 family.</text>
</comment>
<dbReference type="Proteomes" id="UP000019184">
    <property type="component" value="Unassembled WGS sequence"/>
</dbReference>
<evidence type="ECO:0000256" key="2">
    <source>
        <dbReference type="HAMAP-Rule" id="MF_00659"/>
    </source>
</evidence>
<sequence>MSDESLLQFPCDFPIKVMGASDPGFRALVVEQVLRHAPDLDDAQVRVRASSAGRYQSVTVIVHARDRAQLDAIYCDLSGHPQIKMVL</sequence>
<accession>A0A7U7J3W6</accession>
<dbReference type="InterPro" id="IPR027471">
    <property type="entry name" value="YbeD-like_sf"/>
</dbReference>